<feature type="region of interest" description="Disordered" evidence="2">
    <location>
        <begin position="713"/>
        <end position="765"/>
    </location>
</feature>
<dbReference type="Pfam" id="PF00225">
    <property type="entry name" value="Kinesin"/>
    <property type="match status" value="1"/>
</dbReference>
<feature type="domain" description="Kinesin motor" evidence="3">
    <location>
        <begin position="4"/>
        <end position="314"/>
    </location>
</feature>
<comment type="similarity">
    <text evidence="1">Belongs to the TRAFAC class myosin-kinesin ATPase superfamily. Kinesin family.</text>
</comment>
<dbReference type="Gene3D" id="3.40.850.10">
    <property type="entry name" value="Kinesin motor domain"/>
    <property type="match status" value="1"/>
</dbReference>
<organism evidence="4 5">
    <name type="scientific">Trypanosoma rangeli</name>
    <dbReference type="NCBI Taxonomy" id="5698"/>
    <lineage>
        <taxon>Eukaryota</taxon>
        <taxon>Discoba</taxon>
        <taxon>Euglenozoa</taxon>
        <taxon>Kinetoplastea</taxon>
        <taxon>Metakinetoplastina</taxon>
        <taxon>Trypanosomatida</taxon>
        <taxon>Trypanosomatidae</taxon>
        <taxon>Trypanosoma</taxon>
        <taxon>Herpetosoma</taxon>
    </lineage>
</organism>
<dbReference type="GO" id="GO:0016887">
    <property type="term" value="F:ATP hydrolysis activity"/>
    <property type="evidence" value="ECO:0007669"/>
    <property type="project" value="TreeGrafter"/>
</dbReference>
<dbReference type="PANTHER" id="PTHR24115:SF929">
    <property type="entry name" value="KINESIN-LIKE PROTEIN AT 31E, ISOFORM A"/>
    <property type="match status" value="1"/>
</dbReference>
<dbReference type="AlphaFoldDB" id="A0A3R7KGY3"/>
<keyword evidence="1" id="KW-0505">Motor protein</keyword>
<dbReference type="GO" id="GO:0005524">
    <property type="term" value="F:ATP binding"/>
    <property type="evidence" value="ECO:0007669"/>
    <property type="project" value="UniProtKB-UniRule"/>
</dbReference>
<dbReference type="SUPFAM" id="SSF52540">
    <property type="entry name" value="P-loop containing nucleoside triphosphate hydrolases"/>
    <property type="match status" value="1"/>
</dbReference>
<dbReference type="GO" id="GO:0008017">
    <property type="term" value="F:microtubule binding"/>
    <property type="evidence" value="ECO:0007669"/>
    <property type="project" value="InterPro"/>
</dbReference>
<dbReference type="GO" id="GO:0005871">
    <property type="term" value="C:kinesin complex"/>
    <property type="evidence" value="ECO:0007669"/>
    <property type="project" value="TreeGrafter"/>
</dbReference>
<dbReference type="GO" id="GO:0007018">
    <property type="term" value="P:microtubule-based movement"/>
    <property type="evidence" value="ECO:0007669"/>
    <property type="project" value="InterPro"/>
</dbReference>
<dbReference type="PANTHER" id="PTHR24115">
    <property type="entry name" value="KINESIN-RELATED"/>
    <property type="match status" value="1"/>
</dbReference>
<dbReference type="SMART" id="SM00129">
    <property type="entry name" value="KISc"/>
    <property type="match status" value="1"/>
</dbReference>
<keyword evidence="1" id="KW-0067">ATP-binding</keyword>
<evidence type="ECO:0000313" key="5">
    <source>
        <dbReference type="Proteomes" id="UP000283634"/>
    </source>
</evidence>
<accession>A0A3R7KGY3</accession>
<dbReference type="InterPro" id="IPR027417">
    <property type="entry name" value="P-loop_NTPase"/>
</dbReference>
<comment type="caution">
    <text evidence="4">The sequence shown here is derived from an EMBL/GenBank/DDBJ whole genome shotgun (WGS) entry which is preliminary data.</text>
</comment>
<keyword evidence="5" id="KW-1185">Reference proteome</keyword>
<evidence type="ECO:0000313" key="4">
    <source>
        <dbReference type="EMBL" id="RNF07455.1"/>
    </source>
</evidence>
<reference evidence="4 5" key="1">
    <citation type="journal article" date="2018" name="BMC Genomics">
        <title>Genomic comparison of Trypanosoma conorhini and Trypanosoma rangeli to Trypanosoma cruzi strains of high and low virulence.</title>
        <authorList>
            <person name="Bradwell K.R."/>
            <person name="Koparde V.N."/>
            <person name="Matveyev A.V."/>
            <person name="Serrano M.G."/>
            <person name="Alves J.M."/>
            <person name="Parikh H."/>
            <person name="Huang B."/>
            <person name="Lee V."/>
            <person name="Espinosa-Alvarez O."/>
            <person name="Ortiz P.A."/>
            <person name="Costa-Martins A.G."/>
            <person name="Teixeira M.M."/>
            <person name="Buck G.A."/>
        </authorList>
    </citation>
    <scope>NUCLEOTIDE SEQUENCE [LARGE SCALE GENOMIC DNA]</scope>
    <source>
        <strain evidence="4 5">AM80</strain>
    </source>
</reference>
<feature type="compositionally biased region" description="Basic and acidic residues" evidence="2">
    <location>
        <begin position="734"/>
        <end position="747"/>
    </location>
</feature>
<protein>
    <submittedName>
        <fullName evidence="4">Putative Unc104-like kinesin</fullName>
    </submittedName>
</protein>
<sequence length="877" mass="96238">MGRRIRVVVRLRPGEGGLSCVGVDDVSKNNLTVADLSGTHAGSAPRGFPVDQIILEDCGNDELFRRLVLGRIISSADEPDTSCFLAYGHTNSGKTHSIAGTGKEPGLLTLSAKAVLDTYGAAEVAMLEVYGESVHDLLAEGERRRIRRRSGPSGTVIVVENLTSCCLSSMEEWNAVSEFGMQTRRTAPTERNARSSRSHAIFIIKSRGMRLCLVDLAGSERQTTYSPQLNKESIAINKSLSRLSTVLEALSTARLNSDGTTSYVNFRDTTLTVLLQQYLSGASMTVFLACVHPNTAFYHETMSTMRYTQRLKRINTKNAPRRPSEDMSLFHPGEKQNLLAELMMLRKIVGRQQNQQQEIHHYGKGFRSDGEETVVEGLMQGPRSVSLLLDHDAFPRKNVSMSPAPSAEHRQRLLRSKDTMRVAGWLLSRILGELPEFSVGFDDYFDSYLPPQVQVVGYVSLMACLAPRDLSEAMTSLAFLDVGDIAMGLSMLDAGIPACVGLHRLNCRGTNTWEAHEYDGVNRVFILAFFEVNEHFVEIMGNTHDAFECCGGLLTLEPLVPLAIVFCTPLDAPVEVKENILQHLVTLQGEQDSAFESSVGGSSPISQPTQRETSIDALTEHPKLASLEALKQWHDDCVKRATSSSDTEHSPVAPLAKDLGRQAMNKSQICSPFQESPSVNSGEVPLPNKLIEIPIHCKTREIVASSSSFLSKSSKDTSVISGSRSSSLPSPEAVIKEQSSETFRDDVPLDSTSTFESDTEAEKVTPENIDRECQSVNAVHVPVSPADVQMEVYGGSAVPHVQQIISGPIEEPSRHSYIRQERRNGDDDNQFATCAVTPLVRPPSKKMTNGETHMKKSKYLHRKRGPVLQGCHGCAVL</sequence>
<dbReference type="PROSITE" id="PS50067">
    <property type="entry name" value="KINESIN_MOTOR_2"/>
    <property type="match status" value="1"/>
</dbReference>
<dbReference type="PRINTS" id="PR00380">
    <property type="entry name" value="KINESINHEAVY"/>
</dbReference>
<dbReference type="RefSeq" id="XP_029239840.1">
    <property type="nucleotide sequence ID" value="XM_029380403.1"/>
</dbReference>
<dbReference type="GeneID" id="40327364"/>
<name>A0A3R7KGY3_TRYRA</name>
<dbReference type="VEuPathDB" id="TriTrypDB:TRSC58_03929"/>
<proteinExistence type="inferred from homology"/>
<feature type="binding site" evidence="1">
    <location>
        <begin position="88"/>
        <end position="95"/>
    </location>
    <ligand>
        <name>ATP</name>
        <dbReference type="ChEBI" id="CHEBI:30616"/>
    </ligand>
</feature>
<dbReference type="InterPro" id="IPR001752">
    <property type="entry name" value="Kinesin_motor_dom"/>
</dbReference>
<dbReference type="EMBL" id="MKGL01000086">
    <property type="protein sequence ID" value="RNF07455.1"/>
    <property type="molecule type" value="Genomic_DNA"/>
</dbReference>
<dbReference type="GO" id="GO:0003777">
    <property type="term" value="F:microtubule motor activity"/>
    <property type="evidence" value="ECO:0007669"/>
    <property type="project" value="InterPro"/>
</dbReference>
<dbReference type="OrthoDB" id="123929at2759"/>
<dbReference type="InterPro" id="IPR027640">
    <property type="entry name" value="Kinesin-like_fam"/>
</dbReference>
<feature type="compositionally biased region" description="Low complexity" evidence="2">
    <location>
        <begin position="713"/>
        <end position="730"/>
    </location>
</feature>
<evidence type="ECO:0000259" key="3">
    <source>
        <dbReference type="PROSITE" id="PS50067"/>
    </source>
</evidence>
<dbReference type="InterPro" id="IPR036961">
    <property type="entry name" value="Kinesin_motor_dom_sf"/>
</dbReference>
<dbReference type="GO" id="GO:0005874">
    <property type="term" value="C:microtubule"/>
    <property type="evidence" value="ECO:0007669"/>
    <property type="project" value="TreeGrafter"/>
</dbReference>
<gene>
    <name evidence="4" type="ORF">TraAM80_03431</name>
</gene>
<dbReference type="Proteomes" id="UP000283634">
    <property type="component" value="Unassembled WGS sequence"/>
</dbReference>
<evidence type="ECO:0000256" key="1">
    <source>
        <dbReference type="PROSITE-ProRule" id="PRU00283"/>
    </source>
</evidence>
<keyword evidence="1" id="KW-0547">Nucleotide-binding</keyword>
<evidence type="ECO:0000256" key="2">
    <source>
        <dbReference type="SAM" id="MobiDB-lite"/>
    </source>
</evidence>